<protein>
    <recommendedName>
        <fullName evidence="4">RRM domain-containing protein</fullName>
    </recommendedName>
</protein>
<dbReference type="InterPro" id="IPR035979">
    <property type="entry name" value="RBD_domain_sf"/>
</dbReference>
<dbReference type="PANTHER" id="PTHR48025">
    <property type="entry name" value="OS02G0815200 PROTEIN"/>
    <property type="match status" value="1"/>
</dbReference>
<reference evidence="5 6" key="1">
    <citation type="submission" date="2024-01" db="EMBL/GenBank/DDBJ databases">
        <title>The genomes of 5 underutilized Papilionoideae crops provide insights into root nodulation and disease resistanc.</title>
        <authorList>
            <person name="Jiang F."/>
        </authorList>
    </citation>
    <scope>NUCLEOTIDE SEQUENCE [LARGE SCALE GENOMIC DNA]</scope>
    <source>
        <strain evidence="5">JINMINGXINNONG_FW02</strain>
        <tissue evidence="5">Leaves</tissue>
    </source>
</reference>
<dbReference type="Pfam" id="PF00076">
    <property type="entry name" value="RRM_1"/>
    <property type="match status" value="2"/>
</dbReference>
<evidence type="ECO:0000313" key="6">
    <source>
        <dbReference type="Proteomes" id="UP001374584"/>
    </source>
</evidence>
<dbReference type="InterPro" id="IPR012677">
    <property type="entry name" value="Nucleotide-bd_a/b_plait_sf"/>
</dbReference>
<dbReference type="PANTHER" id="PTHR48025:SF7">
    <property type="entry name" value="RNA-BINDING (RRM_RBD_RNP MOTIFS) FAMILY PROTEIN"/>
    <property type="match status" value="1"/>
</dbReference>
<dbReference type="PROSITE" id="PS50102">
    <property type="entry name" value="RRM"/>
    <property type="match status" value="2"/>
</dbReference>
<feature type="domain" description="RRM" evidence="4">
    <location>
        <begin position="140"/>
        <end position="218"/>
    </location>
</feature>
<keyword evidence="1 2" id="KW-0694">RNA-binding</keyword>
<evidence type="ECO:0000256" key="2">
    <source>
        <dbReference type="PROSITE-ProRule" id="PRU00176"/>
    </source>
</evidence>
<dbReference type="Proteomes" id="UP001374584">
    <property type="component" value="Unassembled WGS sequence"/>
</dbReference>
<keyword evidence="3" id="KW-1133">Transmembrane helix</keyword>
<evidence type="ECO:0000259" key="4">
    <source>
        <dbReference type="PROSITE" id="PS50102"/>
    </source>
</evidence>
<feature type="domain" description="RRM" evidence="4">
    <location>
        <begin position="243"/>
        <end position="320"/>
    </location>
</feature>
<gene>
    <name evidence="5" type="ORF">VNO80_00528</name>
</gene>
<comment type="caution">
    <text evidence="5">The sequence shown here is derived from an EMBL/GenBank/DDBJ whole genome shotgun (WGS) entry which is preliminary data.</text>
</comment>
<evidence type="ECO:0000256" key="1">
    <source>
        <dbReference type="ARBA" id="ARBA00022884"/>
    </source>
</evidence>
<dbReference type="Gene3D" id="3.30.70.330">
    <property type="match status" value="2"/>
</dbReference>
<accession>A0AAN9RQV7</accession>
<dbReference type="GO" id="GO:0003729">
    <property type="term" value="F:mRNA binding"/>
    <property type="evidence" value="ECO:0007669"/>
    <property type="project" value="TreeGrafter"/>
</dbReference>
<evidence type="ECO:0000313" key="5">
    <source>
        <dbReference type="EMBL" id="KAK7381949.1"/>
    </source>
</evidence>
<keyword evidence="3" id="KW-0472">Membrane</keyword>
<sequence>MSPTVYNKTFFSFCIFYITLICYPLFFYLLNFSLFPFAVDKSKTKKMPHTIHAFVTPSSSSSLLPFKLYKPQVKRFVVHFGLPRRSRTSLEPSSSSSSFSPLRKTRGVVEERIYGEESVYPKKGDVFLGVEDNEKIGKSCEVYVCNLPRSCDAAYLLDMFRPYGTILAVEVCRDDETNESKGCGYVTLGSIYSARNAVATLDGSDVGGREMRVRFSIEVNSKRRGFNKVNSSIKRILYYESSHKLYVGNLPKTIRPEQLRDLFSRFGNIVSLRVLFDFKQGKNRAYAFLSFQSEAERDAAMSLNGTEFYGRTLIVKEGVERTEPLTEASLSA</sequence>
<dbReference type="InterPro" id="IPR000504">
    <property type="entry name" value="RRM_dom"/>
</dbReference>
<dbReference type="SUPFAM" id="SSF54928">
    <property type="entry name" value="RNA-binding domain, RBD"/>
    <property type="match status" value="2"/>
</dbReference>
<evidence type="ECO:0000256" key="3">
    <source>
        <dbReference type="SAM" id="Phobius"/>
    </source>
</evidence>
<feature type="transmembrane region" description="Helical" evidence="3">
    <location>
        <begin position="15"/>
        <end position="39"/>
    </location>
</feature>
<dbReference type="EMBL" id="JAYMYR010000001">
    <property type="protein sequence ID" value="KAK7381949.1"/>
    <property type="molecule type" value="Genomic_DNA"/>
</dbReference>
<keyword evidence="3" id="KW-0812">Transmembrane</keyword>
<dbReference type="GO" id="GO:1901259">
    <property type="term" value="P:chloroplast rRNA processing"/>
    <property type="evidence" value="ECO:0007669"/>
    <property type="project" value="TreeGrafter"/>
</dbReference>
<organism evidence="5 6">
    <name type="scientific">Phaseolus coccineus</name>
    <name type="common">Scarlet runner bean</name>
    <name type="synonym">Phaseolus multiflorus</name>
    <dbReference type="NCBI Taxonomy" id="3886"/>
    <lineage>
        <taxon>Eukaryota</taxon>
        <taxon>Viridiplantae</taxon>
        <taxon>Streptophyta</taxon>
        <taxon>Embryophyta</taxon>
        <taxon>Tracheophyta</taxon>
        <taxon>Spermatophyta</taxon>
        <taxon>Magnoliopsida</taxon>
        <taxon>eudicotyledons</taxon>
        <taxon>Gunneridae</taxon>
        <taxon>Pentapetalae</taxon>
        <taxon>rosids</taxon>
        <taxon>fabids</taxon>
        <taxon>Fabales</taxon>
        <taxon>Fabaceae</taxon>
        <taxon>Papilionoideae</taxon>
        <taxon>50 kb inversion clade</taxon>
        <taxon>NPAAA clade</taxon>
        <taxon>indigoferoid/millettioid clade</taxon>
        <taxon>Phaseoleae</taxon>
        <taxon>Phaseolus</taxon>
    </lineage>
</organism>
<dbReference type="AlphaFoldDB" id="A0AAN9RQV7"/>
<proteinExistence type="predicted"/>
<keyword evidence="6" id="KW-1185">Reference proteome</keyword>
<dbReference type="FunFam" id="3.30.70.330:FF:001040">
    <property type="entry name" value="RNA-binding (RRM/RBD/RNP motifs) family protein"/>
    <property type="match status" value="1"/>
</dbReference>
<dbReference type="SMART" id="SM00360">
    <property type="entry name" value="RRM"/>
    <property type="match status" value="2"/>
</dbReference>
<dbReference type="GO" id="GO:0009535">
    <property type="term" value="C:chloroplast thylakoid membrane"/>
    <property type="evidence" value="ECO:0007669"/>
    <property type="project" value="TreeGrafter"/>
</dbReference>
<name>A0AAN9RQV7_PHACN</name>
<dbReference type="InterPro" id="IPR050502">
    <property type="entry name" value="Euk_RNA-bind_prot"/>
</dbReference>